<dbReference type="PANTHER" id="PTHR12903">
    <property type="entry name" value="MITOCHONDRIAL RIBOSOMAL PROTEIN L24"/>
    <property type="match status" value="1"/>
</dbReference>
<dbReference type="InterPro" id="IPR005824">
    <property type="entry name" value="KOW"/>
</dbReference>
<dbReference type="InterPro" id="IPR041988">
    <property type="entry name" value="Ribosomal_uL24_KOW"/>
</dbReference>
<name>A0A015JW35_RHIIW</name>
<protein>
    <recommendedName>
        <fullName evidence="4">KOW domain-containing protein</fullName>
    </recommendedName>
</protein>
<keyword evidence="2" id="KW-0689">Ribosomal protein</keyword>
<dbReference type="EMBL" id="JEMT01026502">
    <property type="protein sequence ID" value="EXX59309.1"/>
    <property type="molecule type" value="Genomic_DNA"/>
</dbReference>
<dbReference type="GO" id="GO:0006412">
    <property type="term" value="P:translation"/>
    <property type="evidence" value="ECO:0007669"/>
    <property type="project" value="InterPro"/>
</dbReference>
<dbReference type="InterPro" id="IPR005825">
    <property type="entry name" value="Ribosomal_uL24_CS"/>
</dbReference>
<dbReference type="Gene3D" id="2.30.30.30">
    <property type="match status" value="1"/>
</dbReference>
<dbReference type="InterPro" id="IPR014722">
    <property type="entry name" value="Rib_uL2_dom2"/>
</dbReference>
<comment type="caution">
    <text evidence="5">The sequence shown here is derived from an EMBL/GenBank/DDBJ whole genome shotgun (WGS) entry which is preliminary data.</text>
</comment>
<sequence>MSSRMQKGPVHMLRQNWSKFKDGNAIMRKFNRPQKWVHPKDRIVRWKIFEGDLVKVIAGKAKNEVGKVKSIDKLSNRLWIENVNMGRMTVPKLNPSKINPENQDKTGGWWLASVLKPIHVSNVMHVHPDDTDDESRPSSEKRAVRSEWKKVDIDGNGTMRWRRVIAGTKIIIPFPQKPKEREREKSSFDTSAEIARELTWDINLDPPLPPGVIDELRTPHKGWRYNAQHKNRPFI</sequence>
<dbReference type="AlphaFoldDB" id="A0A015JW35"/>
<evidence type="ECO:0000313" key="5">
    <source>
        <dbReference type="EMBL" id="EXX59309.1"/>
    </source>
</evidence>
<organism evidence="5 6">
    <name type="scientific">Rhizophagus irregularis (strain DAOM 197198w)</name>
    <name type="common">Glomus intraradices</name>
    <dbReference type="NCBI Taxonomy" id="1432141"/>
    <lineage>
        <taxon>Eukaryota</taxon>
        <taxon>Fungi</taxon>
        <taxon>Fungi incertae sedis</taxon>
        <taxon>Mucoromycota</taxon>
        <taxon>Glomeromycotina</taxon>
        <taxon>Glomeromycetes</taxon>
        <taxon>Glomerales</taxon>
        <taxon>Glomeraceae</taxon>
        <taxon>Rhizophagus</taxon>
    </lineage>
</organism>
<accession>A0A015JW35</accession>
<comment type="similarity">
    <text evidence="1">Belongs to the universal ribosomal protein uL24 family.</text>
</comment>
<dbReference type="Pfam" id="PF22682">
    <property type="entry name" value="Ribosomal_uL24m-like"/>
    <property type="match status" value="1"/>
</dbReference>
<dbReference type="GO" id="GO:1990904">
    <property type="term" value="C:ribonucleoprotein complex"/>
    <property type="evidence" value="ECO:0007669"/>
    <property type="project" value="UniProtKB-KW"/>
</dbReference>
<dbReference type="GO" id="GO:0003723">
    <property type="term" value="F:RNA binding"/>
    <property type="evidence" value="ECO:0007669"/>
    <property type="project" value="InterPro"/>
</dbReference>
<dbReference type="GO" id="GO:0005840">
    <property type="term" value="C:ribosome"/>
    <property type="evidence" value="ECO:0007669"/>
    <property type="project" value="UniProtKB-KW"/>
</dbReference>
<feature type="domain" description="KOW" evidence="4">
    <location>
        <begin position="47"/>
        <end position="74"/>
    </location>
</feature>
<keyword evidence="6" id="KW-1185">Reference proteome</keyword>
<evidence type="ECO:0000259" key="4">
    <source>
        <dbReference type="SMART" id="SM00739"/>
    </source>
</evidence>
<reference evidence="5 6" key="1">
    <citation type="submission" date="2014-02" db="EMBL/GenBank/DDBJ databases">
        <title>Single nucleus genome sequencing reveals high similarity among nuclei of an endomycorrhizal fungus.</title>
        <authorList>
            <person name="Lin K."/>
            <person name="Geurts R."/>
            <person name="Zhang Z."/>
            <person name="Limpens E."/>
            <person name="Saunders D.G."/>
            <person name="Mu D."/>
            <person name="Pang E."/>
            <person name="Cao H."/>
            <person name="Cha H."/>
            <person name="Lin T."/>
            <person name="Zhou Q."/>
            <person name="Shang Y."/>
            <person name="Li Y."/>
            <person name="Ivanov S."/>
            <person name="Sharma T."/>
            <person name="Velzen R.V."/>
            <person name="Ruijter N.D."/>
            <person name="Aanen D.K."/>
            <person name="Win J."/>
            <person name="Kamoun S."/>
            <person name="Bisseling T."/>
            <person name="Huang S."/>
        </authorList>
    </citation>
    <scope>NUCLEOTIDE SEQUENCE [LARGE SCALE GENOMIC DNA]</scope>
    <source>
        <strain evidence="6">DAOM197198w</strain>
    </source>
</reference>
<proteinExistence type="inferred from homology"/>
<evidence type="ECO:0000313" key="6">
    <source>
        <dbReference type="Proteomes" id="UP000022910"/>
    </source>
</evidence>
<gene>
    <name evidence="5" type="ORF">RirG_190300</name>
</gene>
<dbReference type="InterPro" id="IPR008991">
    <property type="entry name" value="Translation_prot_SH3-like_sf"/>
</dbReference>
<keyword evidence="3" id="KW-0687">Ribonucleoprotein</keyword>
<dbReference type="CDD" id="cd06089">
    <property type="entry name" value="KOW_RPL26"/>
    <property type="match status" value="1"/>
</dbReference>
<dbReference type="InterPro" id="IPR003256">
    <property type="entry name" value="Ribosomal_uL24"/>
</dbReference>
<dbReference type="PROSITE" id="PS01108">
    <property type="entry name" value="RIBOSOMAL_L24"/>
    <property type="match status" value="1"/>
</dbReference>
<dbReference type="GO" id="GO:0003735">
    <property type="term" value="F:structural constituent of ribosome"/>
    <property type="evidence" value="ECO:0007669"/>
    <property type="project" value="InterPro"/>
</dbReference>
<evidence type="ECO:0000256" key="1">
    <source>
        <dbReference type="ARBA" id="ARBA00010618"/>
    </source>
</evidence>
<dbReference type="STRING" id="1432141.A0A015JW35"/>
<dbReference type="SMART" id="SM00739">
    <property type="entry name" value="KOW"/>
    <property type="match status" value="1"/>
</dbReference>
<evidence type="ECO:0000256" key="3">
    <source>
        <dbReference type="ARBA" id="ARBA00023274"/>
    </source>
</evidence>
<dbReference type="Proteomes" id="UP000022910">
    <property type="component" value="Unassembled WGS sequence"/>
</dbReference>
<dbReference type="SUPFAM" id="SSF50104">
    <property type="entry name" value="Translation proteins SH3-like domain"/>
    <property type="match status" value="1"/>
</dbReference>
<dbReference type="OrthoDB" id="359154at2759"/>
<evidence type="ECO:0000256" key="2">
    <source>
        <dbReference type="ARBA" id="ARBA00022980"/>
    </source>
</evidence>
<dbReference type="HOGENOM" id="CLU_1180731_0_0_1"/>